<dbReference type="SMART" id="SM00943">
    <property type="entry name" value="Prim-Pol"/>
    <property type="match status" value="1"/>
</dbReference>
<dbReference type="Pfam" id="PF09250">
    <property type="entry name" value="Prim-Pol"/>
    <property type="match status" value="1"/>
</dbReference>
<dbReference type="RefSeq" id="WP_344636804.1">
    <property type="nucleotide sequence ID" value="NZ_BAAATR010000011.1"/>
</dbReference>
<evidence type="ECO:0000313" key="2">
    <source>
        <dbReference type="EMBL" id="GAA2245653.1"/>
    </source>
</evidence>
<feature type="domain" description="DNA primase/polymerase bifunctional N-terminal" evidence="1">
    <location>
        <begin position="50"/>
        <end position="225"/>
    </location>
</feature>
<reference evidence="2 3" key="1">
    <citation type="journal article" date="2019" name="Int. J. Syst. Evol. Microbiol.">
        <title>The Global Catalogue of Microorganisms (GCM) 10K type strain sequencing project: providing services to taxonomists for standard genome sequencing and annotation.</title>
        <authorList>
            <consortium name="The Broad Institute Genomics Platform"/>
            <consortium name="The Broad Institute Genome Sequencing Center for Infectious Disease"/>
            <person name="Wu L."/>
            <person name="Ma J."/>
        </authorList>
    </citation>
    <scope>NUCLEOTIDE SEQUENCE [LARGE SCALE GENOMIC DNA]</scope>
    <source>
        <strain evidence="2 3">JCM 7356</strain>
    </source>
</reference>
<dbReference type="EMBL" id="BAAATR010000011">
    <property type="protein sequence ID" value="GAA2245653.1"/>
    <property type="molecule type" value="Genomic_DNA"/>
</dbReference>
<sequence>MRRTSHGQARRGRNLLGWTFPGANPRWACRNWLRWPGSRRHRRKALLRTALAAVGRGWPVLPGARAVTGLLGPCSCDDPCCPAPGAHPHDPPLLAASTDARMVSWWWSERSPGSPVLLATGRSVCAVSLPTEAGQRALEYFDLLRLPLGPVLASRRRYVLLVAPYTLEGLGGVLADLPWVPGSLRFHGPDGYLLLPPAQAAAGPVRWIRPPAEGAPLLPQVDLLLGGLIAASRVAPDGSRLAF</sequence>
<comment type="caution">
    <text evidence="2">The sequence shown here is derived from an EMBL/GenBank/DDBJ whole genome shotgun (WGS) entry which is preliminary data.</text>
</comment>
<name>A0ABN3E091_9ACTN</name>
<dbReference type="InterPro" id="IPR015330">
    <property type="entry name" value="DNA_primase/pol_bifunc_N"/>
</dbReference>
<evidence type="ECO:0000259" key="1">
    <source>
        <dbReference type="SMART" id="SM00943"/>
    </source>
</evidence>
<evidence type="ECO:0000313" key="3">
    <source>
        <dbReference type="Proteomes" id="UP001500305"/>
    </source>
</evidence>
<accession>A0ABN3E091</accession>
<protein>
    <recommendedName>
        <fullName evidence="1">DNA primase/polymerase bifunctional N-terminal domain-containing protein</fullName>
    </recommendedName>
</protein>
<proteinExistence type="predicted"/>
<keyword evidence="3" id="KW-1185">Reference proteome</keyword>
<organism evidence="2 3">
    <name type="scientific">Kitasatospora cystarginea</name>
    <dbReference type="NCBI Taxonomy" id="58350"/>
    <lineage>
        <taxon>Bacteria</taxon>
        <taxon>Bacillati</taxon>
        <taxon>Actinomycetota</taxon>
        <taxon>Actinomycetes</taxon>
        <taxon>Kitasatosporales</taxon>
        <taxon>Streptomycetaceae</taxon>
        <taxon>Kitasatospora</taxon>
    </lineage>
</organism>
<gene>
    <name evidence="2" type="ORF">GCM10010430_29440</name>
</gene>
<dbReference type="Proteomes" id="UP001500305">
    <property type="component" value="Unassembled WGS sequence"/>
</dbReference>